<feature type="transmembrane region" description="Helical" evidence="6">
    <location>
        <begin position="65"/>
        <end position="83"/>
    </location>
</feature>
<keyword evidence="4 6" id="KW-1133">Transmembrane helix</keyword>
<evidence type="ECO:0000256" key="4">
    <source>
        <dbReference type="ARBA" id="ARBA00022989"/>
    </source>
</evidence>
<dbReference type="AlphaFoldDB" id="A0A180GZ48"/>
<dbReference type="OrthoDB" id="10054429at2759"/>
<dbReference type="EnsemblFungi" id="PTTG_25763-t43_1">
    <property type="protein sequence ID" value="PTTG_25763-t43_1-p1"/>
    <property type="gene ID" value="PTTG_25763"/>
</dbReference>
<dbReference type="GO" id="GO:0022857">
    <property type="term" value="F:transmembrane transporter activity"/>
    <property type="evidence" value="ECO:0007669"/>
    <property type="project" value="InterPro"/>
</dbReference>
<dbReference type="GO" id="GO:0016020">
    <property type="term" value="C:membrane"/>
    <property type="evidence" value="ECO:0007669"/>
    <property type="project" value="UniProtKB-SubCell"/>
</dbReference>
<evidence type="ECO:0000313" key="9">
    <source>
        <dbReference type="Proteomes" id="UP000005240"/>
    </source>
</evidence>
<sequence length="238" mass="25689">MIVANILYRNIGPTWFAIVWSVICLNSFSVVLTALQANSRTIFSFSRDGGLPDCGIFSRLSGQKVPVYAVWSVIVVSILMGLLKFASTVALNAVFSLCTIALDSSYAIPIAMKLIYSSSEKACVSGPAILPPELDFNFSHLTPGSRAPLGSKFDEESNGATLKSSKLAITKIAFAMNACSCMATAIQEAIQVAEVEFGAKSQVQKRKLSRNCCTWTILKYVIKTLLPLTAEGTRISSR</sequence>
<name>A0A180GZ48_PUCT1</name>
<dbReference type="Pfam" id="PF13520">
    <property type="entry name" value="AA_permease_2"/>
    <property type="match status" value="1"/>
</dbReference>
<reference evidence="7" key="1">
    <citation type="submission" date="2009-11" db="EMBL/GenBank/DDBJ databases">
        <authorList>
            <consortium name="The Broad Institute Genome Sequencing Platform"/>
            <person name="Ward D."/>
            <person name="Feldgarden M."/>
            <person name="Earl A."/>
            <person name="Young S.K."/>
            <person name="Zeng Q."/>
            <person name="Koehrsen M."/>
            <person name="Alvarado L."/>
            <person name="Berlin A."/>
            <person name="Bochicchio J."/>
            <person name="Borenstein D."/>
            <person name="Chapman S.B."/>
            <person name="Chen Z."/>
            <person name="Engels R."/>
            <person name="Freedman E."/>
            <person name="Gellesch M."/>
            <person name="Goldberg J."/>
            <person name="Griggs A."/>
            <person name="Gujja S."/>
            <person name="Heilman E."/>
            <person name="Heiman D."/>
            <person name="Hepburn T."/>
            <person name="Howarth C."/>
            <person name="Jen D."/>
            <person name="Larson L."/>
            <person name="Lewis B."/>
            <person name="Mehta T."/>
            <person name="Park D."/>
            <person name="Pearson M."/>
            <person name="Roberts A."/>
            <person name="Saif S."/>
            <person name="Shea T."/>
            <person name="Shenoy N."/>
            <person name="Sisk P."/>
            <person name="Stolte C."/>
            <person name="Sykes S."/>
            <person name="Thomson T."/>
            <person name="Walk T."/>
            <person name="White J."/>
            <person name="Yandava C."/>
            <person name="Izard J."/>
            <person name="Baranova O.V."/>
            <person name="Blanton J.M."/>
            <person name="Tanner A.C."/>
            <person name="Dewhirst F.E."/>
            <person name="Haas B."/>
            <person name="Nusbaum C."/>
            <person name="Birren B."/>
        </authorList>
    </citation>
    <scope>NUCLEOTIDE SEQUENCE [LARGE SCALE GENOMIC DNA]</scope>
    <source>
        <strain evidence="7">1-1 BBBD Race 1</strain>
    </source>
</reference>
<evidence type="ECO:0000256" key="1">
    <source>
        <dbReference type="ARBA" id="ARBA00004141"/>
    </source>
</evidence>
<dbReference type="Proteomes" id="UP000005240">
    <property type="component" value="Unassembled WGS sequence"/>
</dbReference>
<evidence type="ECO:0000256" key="6">
    <source>
        <dbReference type="SAM" id="Phobius"/>
    </source>
</evidence>
<dbReference type="VEuPathDB" id="FungiDB:PTTG_25763"/>
<dbReference type="PANTHER" id="PTHR45649">
    <property type="entry name" value="AMINO-ACID PERMEASE BAT1"/>
    <property type="match status" value="1"/>
</dbReference>
<dbReference type="PANTHER" id="PTHR45649:SF9">
    <property type="entry name" value="AMINO-ACID PERMEASE 2"/>
    <property type="match status" value="1"/>
</dbReference>
<reference evidence="8 9" key="3">
    <citation type="journal article" date="2017" name="G3 (Bethesda)">
        <title>Comparative analysis highlights variable genome content of wheat rusts and divergence of the mating loci.</title>
        <authorList>
            <person name="Cuomo C.A."/>
            <person name="Bakkeren G."/>
            <person name="Khalil H.B."/>
            <person name="Panwar V."/>
            <person name="Joly D."/>
            <person name="Linning R."/>
            <person name="Sakthikumar S."/>
            <person name="Song X."/>
            <person name="Adiconis X."/>
            <person name="Fan L."/>
            <person name="Goldberg J.M."/>
            <person name="Levin J.Z."/>
            <person name="Young S."/>
            <person name="Zeng Q."/>
            <person name="Anikster Y."/>
            <person name="Bruce M."/>
            <person name="Wang M."/>
            <person name="Yin C."/>
            <person name="McCallum B."/>
            <person name="Szabo L.J."/>
            <person name="Hulbert S."/>
            <person name="Chen X."/>
            <person name="Fellers J.P."/>
        </authorList>
    </citation>
    <scope>NUCLEOTIDE SEQUENCE</scope>
    <source>
        <strain evidence="9">Isolate 1-1 / race 1 (BBBD)</strain>
        <strain evidence="8">isolate 1-1 / race 1 (BBBD)</strain>
    </source>
</reference>
<dbReference type="STRING" id="630390.A0A180GZ48"/>
<reference evidence="8" key="4">
    <citation type="submission" date="2025-05" db="UniProtKB">
        <authorList>
            <consortium name="EnsemblFungi"/>
        </authorList>
    </citation>
    <scope>IDENTIFICATION</scope>
    <source>
        <strain evidence="8">isolate 1-1 / race 1 (BBBD)</strain>
    </source>
</reference>
<reference evidence="7" key="2">
    <citation type="submission" date="2016-05" db="EMBL/GenBank/DDBJ databases">
        <title>Comparative analysis highlights variable genome content of wheat rusts and divergence of the mating loci.</title>
        <authorList>
            <person name="Cuomo C.A."/>
            <person name="Bakkeren G."/>
            <person name="Szabo L."/>
            <person name="Khalil H."/>
            <person name="Joly D."/>
            <person name="Goldberg J."/>
            <person name="Young S."/>
            <person name="Zeng Q."/>
            <person name="Fellers J."/>
        </authorList>
    </citation>
    <scope>NUCLEOTIDE SEQUENCE [LARGE SCALE GENOMIC DNA]</scope>
    <source>
        <strain evidence="7">1-1 BBBD Race 1</strain>
    </source>
</reference>
<keyword evidence="2" id="KW-0813">Transport</keyword>
<evidence type="ECO:0000256" key="2">
    <source>
        <dbReference type="ARBA" id="ARBA00022448"/>
    </source>
</evidence>
<keyword evidence="3 6" id="KW-0812">Transmembrane</keyword>
<feature type="transmembrane region" description="Helical" evidence="6">
    <location>
        <begin position="15"/>
        <end position="35"/>
    </location>
</feature>
<comment type="subcellular location">
    <subcellularLocation>
        <location evidence="1">Membrane</location>
        <topology evidence="1">Multi-pass membrane protein</topology>
    </subcellularLocation>
</comment>
<evidence type="ECO:0000313" key="7">
    <source>
        <dbReference type="EMBL" id="OAV98010.1"/>
    </source>
</evidence>
<gene>
    <name evidence="7" type="ORF">PTTG_25763</name>
</gene>
<organism evidence="7">
    <name type="scientific">Puccinia triticina (isolate 1-1 / race 1 (BBBD))</name>
    <name type="common">Brown leaf rust fungus</name>
    <dbReference type="NCBI Taxonomy" id="630390"/>
    <lineage>
        <taxon>Eukaryota</taxon>
        <taxon>Fungi</taxon>
        <taxon>Dikarya</taxon>
        <taxon>Basidiomycota</taxon>
        <taxon>Pucciniomycotina</taxon>
        <taxon>Pucciniomycetes</taxon>
        <taxon>Pucciniales</taxon>
        <taxon>Pucciniaceae</taxon>
        <taxon>Puccinia</taxon>
    </lineage>
</organism>
<evidence type="ECO:0000313" key="8">
    <source>
        <dbReference type="EnsemblFungi" id="PTTG_25763-t43_1-p1"/>
    </source>
</evidence>
<keyword evidence="5 6" id="KW-0472">Membrane</keyword>
<keyword evidence="9" id="KW-1185">Reference proteome</keyword>
<evidence type="ECO:0000256" key="3">
    <source>
        <dbReference type="ARBA" id="ARBA00022692"/>
    </source>
</evidence>
<evidence type="ECO:0000256" key="5">
    <source>
        <dbReference type="ARBA" id="ARBA00023136"/>
    </source>
</evidence>
<dbReference type="InterPro" id="IPR002293">
    <property type="entry name" value="AA/rel_permease1"/>
</dbReference>
<dbReference type="Gene3D" id="1.20.1740.10">
    <property type="entry name" value="Amino acid/polyamine transporter I"/>
    <property type="match status" value="1"/>
</dbReference>
<accession>A0A180GZ48</accession>
<proteinExistence type="predicted"/>
<protein>
    <submittedName>
        <fullName evidence="7 8">Uncharacterized protein</fullName>
    </submittedName>
</protein>
<dbReference type="EMBL" id="ADAS02000009">
    <property type="protein sequence ID" value="OAV98010.1"/>
    <property type="molecule type" value="Genomic_DNA"/>
</dbReference>